<sequence>MKESSSEKFIIVSANKKTYFNGCHLNYNTGKSKRIFSRDFVAGSKKYFKYICR</sequence>
<name>C9LPC7_9FIRM</name>
<evidence type="ECO:0000313" key="2">
    <source>
        <dbReference type="Proteomes" id="UP000004736"/>
    </source>
</evidence>
<accession>C9LPC7</accession>
<comment type="caution">
    <text evidence="1">The sequence shown here is derived from an EMBL/GenBank/DDBJ whole genome shotgun (WGS) entry which is preliminary data.</text>
</comment>
<dbReference type="HOGENOM" id="CLU_3060961_0_0_9"/>
<protein>
    <submittedName>
        <fullName evidence="1">Uncharacterized protein</fullName>
    </submittedName>
</protein>
<dbReference type="EMBL" id="ACIM02000001">
    <property type="protein sequence ID" value="EEW97412.1"/>
    <property type="molecule type" value="Genomic_DNA"/>
</dbReference>
<dbReference type="Proteomes" id="UP000004736">
    <property type="component" value="Unassembled WGS sequence"/>
</dbReference>
<reference evidence="1" key="1">
    <citation type="submission" date="2009-09" db="EMBL/GenBank/DDBJ databases">
        <authorList>
            <person name="Weinstock G."/>
            <person name="Sodergren E."/>
            <person name="Clifton S."/>
            <person name="Fulton L."/>
            <person name="Fulton B."/>
            <person name="Courtney L."/>
            <person name="Fronick C."/>
            <person name="Harrison M."/>
            <person name="Strong C."/>
            <person name="Farmer C."/>
            <person name="Delahaunty K."/>
            <person name="Markovic C."/>
            <person name="Hall O."/>
            <person name="Minx P."/>
            <person name="Tomlinson C."/>
            <person name="Mitreva M."/>
            <person name="Nelson J."/>
            <person name="Hou S."/>
            <person name="Wollam A."/>
            <person name="Pepin K.H."/>
            <person name="Johnson M."/>
            <person name="Bhonagiri V."/>
            <person name="Nash W.E."/>
            <person name="Warren W."/>
            <person name="Chinwalla A."/>
            <person name="Mardis E.R."/>
            <person name="Wilson R.K."/>
        </authorList>
    </citation>
    <scope>NUCLEOTIDE SEQUENCE [LARGE SCALE GENOMIC DNA]</scope>
    <source>
        <strain evidence="1">DSM 15470</strain>
    </source>
</reference>
<dbReference type="AlphaFoldDB" id="C9LPC7"/>
<gene>
    <name evidence="1" type="ORF">GCWU000321_01405</name>
</gene>
<proteinExistence type="predicted"/>
<organism evidence="1 2">
    <name type="scientific">Dialister invisus DSM 15470</name>
    <dbReference type="NCBI Taxonomy" id="592028"/>
    <lineage>
        <taxon>Bacteria</taxon>
        <taxon>Bacillati</taxon>
        <taxon>Bacillota</taxon>
        <taxon>Negativicutes</taxon>
        <taxon>Veillonellales</taxon>
        <taxon>Veillonellaceae</taxon>
        <taxon>Dialister</taxon>
    </lineage>
</organism>
<keyword evidence="2" id="KW-1185">Reference proteome</keyword>
<evidence type="ECO:0000313" key="1">
    <source>
        <dbReference type="EMBL" id="EEW97412.1"/>
    </source>
</evidence>